<dbReference type="Proteomes" id="UP000824540">
    <property type="component" value="Unassembled WGS sequence"/>
</dbReference>
<accession>A0A8T2P1B3</accession>
<gene>
    <name evidence="2" type="ORF">JZ751_013602</name>
</gene>
<evidence type="ECO:0000256" key="1">
    <source>
        <dbReference type="SAM" id="MobiDB-lite"/>
    </source>
</evidence>
<organism evidence="2 3">
    <name type="scientific">Albula glossodonta</name>
    <name type="common">roundjaw bonefish</name>
    <dbReference type="NCBI Taxonomy" id="121402"/>
    <lineage>
        <taxon>Eukaryota</taxon>
        <taxon>Metazoa</taxon>
        <taxon>Chordata</taxon>
        <taxon>Craniata</taxon>
        <taxon>Vertebrata</taxon>
        <taxon>Euteleostomi</taxon>
        <taxon>Actinopterygii</taxon>
        <taxon>Neopterygii</taxon>
        <taxon>Teleostei</taxon>
        <taxon>Albuliformes</taxon>
        <taxon>Albulidae</taxon>
        <taxon>Albula</taxon>
    </lineage>
</organism>
<name>A0A8T2P1B3_9TELE</name>
<evidence type="ECO:0000313" key="3">
    <source>
        <dbReference type="Proteomes" id="UP000824540"/>
    </source>
</evidence>
<evidence type="ECO:0000313" key="2">
    <source>
        <dbReference type="EMBL" id="KAG9343438.1"/>
    </source>
</evidence>
<reference evidence="2" key="1">
    <citation type="thesis" date="2021" institute="BYU ScholarsArchive" country="Provo, UT, USA">
        <title>Applications of and Algorithms for Genome Assembly and Genomic Analyses with an Emphasis on Marine Teleosts.</title>
        <authorList>
            <person name="Pickett B.D."/>
        </authorList>
    </citation>
    <scope>NUCLEOTIDE SEQUENCE</scope>
    <source>
        <strain evidence="2">HI-2016</strain>
    </source>
</reference>
<dbReference type="AlphaFoldDB" id="A0A8T2P1B3"/>
<feature type="region of interest" description="Disordered" evidence="1">
    <location>
        <begin position="1"/>
        <end position="26"/>
    </location>
</feature>
<comment type="caution">
    <text evidence="2">The sequence shown here is derived from an EMBL/GenBank/DDBJ whole genome shotgun (WGS) entry which is preliminary data.</text>
</comment>
<dbReference type="EMBL" id="JAFBMS010000023">
    <property type="protein sequence ID" value="KAG9343438.1"/>
    <property type="molecule type" value="Genomic_DNA"/>
</dbReference>
<proteinExistence type="predicted"/>
<feature type="region of interest" description="Disordered" evidence="1">
    <location>
        <begin position="50"/>
        <end position="70"/>
    </location>
</feature>
<keyword evidence="3" id="KW-1185">Reference proteome</keyword>
<protein>
    <submittedName>
        <fullName evidence="2">Uncharacterized protein</fullName>
    </submittedName>
</protein>
<sequence>MATPPGEWLHSDPMMSSAAWGSNTPPSSASFEWRPVCECLCPSSPVCPNPPKNPTPHPSLGLNEGGVPGW</sequence>